<keyword evidence="4 9" id="KW-0547">Nucleotide-binding</keyword>
<feature type="domain" description="AGC-kinase C-terminal" evidence="11">
    <location>
        <begin position="439"/>
        <end position="522"/>
    </location>
</feature>
<dbReference type="GO" id="GO:0005524">
    <property type="term" value="F:ATP binding"/>
    <property type="evidence" value="ECO:0007669"/>
    <property type="project" value="UniProtKB-UniRule"/>
</dbReference>
<evidence type="ECO:0000256" key="2">
    <source>
        <dbReference type="ARBA" id="ARBA00022527"/>
    </source>
</evidence>
<dbReference type="PANTHER" id="PTHR24356">
    <property type="entry name" value="SERINE/THREONINE-PROTEIN KINASE"/>
    <property type="match status" value="1"/>
</dbReference>
<dbReference type="OrthoDB" id="3638488at2759"/>
<keyword evidence="6 9" id="KW-0067">ATP-binding</keyword>
<dbReference type="VEuPathDB" id="FungiDB:PV09_03581"/>
<dbReference type="InterPro" id="IPR050236">
    <property type="entry name" value="Ser_Thr_kinase_AGC"/>
</dbReference>
<comment type="catalytic activity">
    <reaction evidence="8">
        <text>L-seryl-[protein] + ATP = O-phospho-L-seryl-[protein] + ADP + H(+)</text>
        <dbReference type="Rhea" id="RHEA:17989"/>
        <dbReference type="Rhea" id="RHEA-COMP:9863"/>
        <dbReference type="Rhea" id="RHEA-COMP:11604"/>
        <dbReference type="ChEBI" id="CHEBI:15378"/>
        <dbReference type="ChEBI" id="CHEBI:29999"/>
        <dbReference type="ChEBI" id="CHEBI:30616"/>
        <dbReference type="ChEBI" id="CHEBI:83421"/>
        <dbReference type="ChEBI" id="CHEBI:456216"/>
        <dbReference type="EC" id="2.7.11.1"/>
    </reaction>
</comment>
<dbReference type="Gene3D" id="1.10.510.10">
    <property type="entry name" value="Transferase(Phosphotransferase) domain 1"/>
    <property type="match status" value="1"/>
</dbReference>
<dbReference type="EC" id="2.7.11.1" evidence="1"/>
<dbReference type="SMART" id="SM00220">
    <property type="entry name" value="S_TKc"/>
    <property type="match status" value="1"/>
</dbReference>
<keyword evidence="5" id="KW-0418">Kinase</keyword>
<dbReference type="Proteomes" id="UP000053259">
    <property type="component" value="Unassembled WGS sequence"/>
</dbReference>
<dbReference type="InterPro" id="IPR000719">
    <property type="entry name" value="Prot_kinase_dom"/>
</dbReference>
<evidence type="ECO:0000259" key="10">
    <source>
        <dbReference type="PROSITE" id="PS50011"/>
    </source>
</evidence>
<keyword evidence="3" id="KW-0808">Transferase</keyword>
<feature type="domain" description="Protein kinase" evidence="10">
    <location>
        <begin position="96"/>
        <end position="435"/>
    </location>
</feature>
<protein>
    <recommendedName>
        <fullName evidence="1">non-specific serine/threonine protein kinase</fullName>
        <ecNumber evidence="1">2.7.11.1</ecNumber>
    </recommendedName>
</protein>
<name>A0A0D2B335_9PEZI</name>
<dbReference type="STRING" id="253628.A0A0D2B335"/>
<evidence type="ECO:0000256" key="6">
    <source>
        <dbReference type="ARBA" id="ARBA00022840"/>
    </source>
</evidence>
<dbReference type="Gene3D" id="3.30.200.20">
    <property type="entry name" value="Phosphorylase Kinase, domain 1"/>
    <property type="match status" value="1"/>
</dbReference>
<dbReference type="GeneID" id="27311554"/>
<evidence type="ECO:0000313" key="13">
    <source>
        <dbReference type="Proteomes" id="UP000053259"/>
    </source>
</evidence>
<dbReference type="Pfam" id="PF00069">
    <property type="entry name" value="Pkinase"/>
    <property type="match status" value="2"/>
</dbReference>
<evidence type="ECO:0000256" key="9">
    <source>
        <dbReference type="PROSITE-ProRule" id="PRU10141"/>
    </source>
</evidence>
<proteinExistence type="predicted"/>
<evidence type="ECO:0000259" key="11">
    <source>
        <dbReference type="PROSITE" id="PS51285"/>
    </source>
</evidence>
<dbReference type="EMBL" id="KN847537">
    <property type="protein sequence ID" value="KIW05724.1"/>
    <property type="molecule type" value="Genomic_DNA"/>
</dbReference>
<evidence type="ECO:0000256" key="1">
    <source>
        <dbReference type="ARBA" id="ARBA00012513"/>
    </source>
</evidence>
<reference evidence="12 13" key="1">
    <citation type="submission" date="2015-01" db="EMBL/GenBank/DDBJ databases">
        <title>The Genome Sequence of Ochroconis gallopava CBS43764.</title>
        <authorList>
            <consortium name="The Broad Institute Genomics Platform"/>
            <person name="Cuomo C."/>
            <person name="de Hoog S."/>
            <person name="Gorbushina A."/>
            <person name="Stielow B."/>
            <person name="Teixiera M."/>
            <person name="Abouelleil A."/>
            <person name="Chapman S.B."/>
            <person name="Priest M."/>
            <person name="Young S.K."/>
            <person name="Wortman J."/>
            <person name="Nusbaum C."/>
            <person name="Birren B."/>
        </authorList>
    </citation>
    <scope>NUCLEOTIDE SEQUENCE [LARGE SCALE GENOMIC DNA]</scope>
    <source>
        <strain evidence="12 13">CBS 43764</strain>
    </source>
</reference>
<sequence length="559" mass="64682">MTISRHVERCVCEIPQRPSLFSLEAAKSQVSSKYRPTISTVEHTVAAKVFLELHYIHLGLEYENPNFNPNHLRQPRALKTKRYAVNDPEPYQKTHFELQRPLGKGSFGLVQLVKEQYTNKFYAMKIMHKSTMLTIGQEAHLKCERDFLAECATRGSQWTVPLIQTFQDRENLYLVMEFMEGGDFLALLLREDVLTEAQTRFYVGEMICAVEEVHKMGWIHRDLKPDNFLIGADGHLKLTDFGLAFSCHWSHQGLYYANNRAYLCERLGIEVTGDSTDASYEESKLVQPFYLDPGDQPLKPHKTIAHVIDELDHAPWRRQYAKSVVGTSQYMAPEVIQGKDYDGSCDWWSIGVIFYECLYGSTPFYDSSRERIKAKALEWHKYLRFPTHPRVQRPQSQNAIVLADVGHDAVSFICSVIRNQESRFTVEQIKGHEFFRTARGFDWDNLPRTRPPWIPALQRHNDDVARWFEPASQIGSLEEKHKRPRDKILRDPVCGPIAMEIRKRTAFLGYTFRRSDIACWLSNSERERAITVNAASNLGEYGRHPHCRDMQQSFVASEA</sequence>
<dbReference type="PROSITE" id="PS00107">
    <property type="entry name" value="PROTEIN_KINASE_ATP"/>
    <property type="match status" value="1"/>
</dbReference>
<evidence type="ECO:0000256" key="4">
    <source>
        <dbReference type="ARBA" id="ARBA00022741"/>
    </source>
</evidence>
<dbReference type="InterPro" id="IPR011009">
    <property type="entry name" value="Kinase-like_dom_sf"/>
</dbReference>
<dbReference type="InterPro" id="IPR017441">
    <property type="entry name" value="Protein_kinase_ATP_BS"/>
</dbReference>
<dbReference type="PANTHER" id="PTHR24356:SF400">
    <property type="entry name" value="SERINE_THREONINE-PROTEIN KINASE CBK1"/>
    <property type="match status" value="1"/>
</dbReference>
<dbReference type="InterPro" id="IPR000961">
    <property type="entry name" value="AGC-kinase_C"/>
</dbReference>
<dbReference type="SUPFAM" id="SSF56112">
    <property type="entry name" value="Protein kinase-like (PK-like)"/>
    <property type="match status" value="1"/>
</dbReference>
<dbReference type="PROSITE" id="PS51285">
    <property type="entry name" value="AGC_KINASE_CTER"/>
    <property type="match status" value="1"/>
</dbReference>
<accession>A0A0D2B335</accession>
<evidence type="ECO:0000256" key="8">
    <source>
        <dbReference type="ARBA" id="ARBA00048679"/>
    </source>
</evidence>
<comment type="catalytic activity">
    <reaction evidence="7">
        <text>L-threonyl-[protein] + ATP = O-phospho-L-threonyl-[protein] + ADP + H(+)</text>
        <dbReference type="Rhea" id="RHEA:46608"/>
        <dbReference type="Rhea" id="RHEA-COMP:11060"/>
        <dbReference type="Rhea" id="RHEA-COMP:11605"/>
        <dbReference type="ChEBI" id="CHEBI:15378"/>
        <dbReference type="ChEBI" id="CHEBI:30013"/>
        <dbReference type="ChEBI" id="CHEBI:30616"/>
        <dbReference type="ChEBI" id="CHEBI:61977"/>
        <dbReference type="ChEBI" id="CHEBI:456216"/>
        <dbReference type="EC" id="2.7.11.1"/>
    </reaction>
</comment>
<keyword evidence="2" id="KW-0723">Serine/threonine-protein kinase</keyword>
<dbReference type="PROSITE" id="PS50011">
    <property type="entry name" value="PROTEIN_KINASE_DOM"/>
    <property type="match status" value="1"/>
</dbReference>
<organism evidence="12 13">
    <name type="scientific">Verruconis gallopava</name>
    <dbReference type="NCBI Taxonomy" id="253628"/>
    <lineage>
        <taxon>Eukaryota</taxon>
        <taxon>Fungi</taxon>
        <taxon>Dikarya</taxon>
        <taxon>Ascomycota</taxon>
        <taxon>Pezizomycotina</taxon>
        <taxon>Dothideomycetes</taxon>
        <taxon>Pleosporomycetidae</taxon>
        <taxon>Venturiales</taxon>
        <taxon>Sympoventuriaceae</taxon>
        <taxon>Verruconis</taxon>
    </lineage>
</organism>
<feature type="binding site" evidence="9">
    <location>
        <position position="125"/>
    </location>
    <ligand>
        <name>ATP</name>
        <dbReference type="ChEBI" id="CHEBI:30616"/>
    </ligand>
</feature>
<dbReference type="RefSeq" id="XP_016215593.1">
    <property type="nucleotide sequence ID" value="XM_016356800.1"/>
</dbReference>
<keyword evidence="13" id="KW-1185">Reference proteome</keyword>
<evidence type="ECO:0000256" key="5">
    <source>
        <dbReference type="ARBA" id="ARBA00022777"/>
    </source>
</evidence>
<evidence type="ECO:0000256" key="7">
    <source>
        <dbReference type="ARBA" id="ARBA00047899"/>
    </source>
</evidence>
<evidence type="ECO:0000313" key="12">
    <source>
        <dbReference type="EMBL" id="KIW05724.1"/>
    </source>
</evidence>
<dbReference type="HOGENOM" id="CLU_000288_67_0_1"/>
<dbReference type="AlphaFoldDB" id="A0A0D2B335"/>
<gene>
    <name evidence="12" type="ORF">PV09_03581</name>
</gene>
<dbReference type="GO" id="GO:0035556">
    <property type="term" value="P:intracellular signal transduction"/>
    <property type="evidence" value="ECO:0007669"/>
    <property type="project" value="TreeGrafter"/>
</dbReference>
<dbReference type="InParanoid" id="A0A0D2B335"/>
<evidence type="ECO:0000256" key="3">
    <source>
        <dbReference type="ARBA" id="ARBA00022679"/>
    </source>
</evidence>
<dbReference type="GO" id="GO:0004674">
    <property type="term" value="F:protein serine/threonine kinase activity"/>
    <property type="evidence" value="ECO:0007669"/>
    <property type="project" value="UniProtKB-KW"/>
</dbReference>